<dbReference type="EMBL" id="JACGCM010000971">
    <property type="protein sequence ID" value="KAF6163616.1"/>
    <property type="molecule type" value="Genomic_DNA"/>
</dbReference>
<reference evidence="1 2" key="1">
    <citation type="journal article" date="2020" name="IScience">
        <title>Genome Sequencing of the Endangered Kingdonia uniflora (Circaeasteraceae, Ranunculales) Reveals Potential Mechanisms of Evolutionary Specialization.</title>
        <authorList>
            <person name="Sun Y."/>
            <person name="Deng T."/>
            <person name="Zhang A."/>
            <person name="Moore M.J."/>
            <person name="Landis J.B."/>
            <person name="Lin N."/>
            <person name="Zhang H."/>
            <person name="Zhang X."/>
            <person name="Huang J."/>
            <person name="Zhang X."/>
            <person name="Sun H."/>
            <person name="Wang H."/>
        </authorList>
    </citation>
    <scope>NUCLEOTIDE SEQUENCE [LARGE SCALE GENOMIC DNA]</scope>
    <source>
        <strain evidence="1">TB1705</strain>
        <tissue evidence="1">Leaf</tissue>
    </source>
</reference>
<protein>
    <submittedName>
        <fullName evidence="1">Uncharacterized protein</fullName>
    </submittedName>
</protein>
<proteinExistence type="predicted"/>
<dbReference type="OrthoDB" id="10554133at2759"/>
<sequence>MKKHSPQGTTLRHTQSLSYTHSFLALLTVKEIYRNPLYNILSCAVFHTRPLLSVSLALCNSPLRIVYPCVLISHAIWRCLTWLYRYIGEPEKKELLLQLLLWMTGHGYVVGSSSRNLLLKNSHLFGRNRISEILSRQHKMSKVSRTQVENEK</sequence>
<evidence type="ECO:0000313" key="2">
    <source>
        <dbReference type="Proteomes" id="UP000541444"/>
    </source>
</evidence>
<dbReference type="AlphaFoldDB" id="A0A7J7N901"/>
<name>A0A7J7N901_9MAGN</name>
<comment type="caution">
    <text evidence="1">The sequence shown here is derived from an EMBL/GenBank/DDBJ whole genome shotgun (WGS) entry which is preliminary data.</text>
</comment>
<evidence type="ECO:0000313" key="1">
    <source>
        <dbReference type="EMBL" id="KAF6163616.1"/>
    </source>
</evidence>
<keyword evidence="2" id="KW-1185">Reference proteome</keyword>
<accession>A0A7J7N901</accession>
<organism evidence="1 2">
    <name type="scientific">Kingdonia uniflora</name>
    <dbReference type="NCBI Taxonomy" id="39325"/>
    <lineage>
        <taxon>Eukaryota</taxon>
        <taxon>Viridiplantae</taxon>
        <taxon>Streptophyta</taxon>
        <taxon>Embryophyta</taxon>
        <taxon>Tracheophyta</taxon>
        <taxon>Spermatophyta</taxon>
        <taxon>Magnoliopsida</taxon>
        <taxon>Ranunculales</taxon>
        <taxon>Circaeasteraceae</taxon>
        <taxon>Kingdonia</taxon>
    </lineage>
</organism>
<gene>
    <name evidence="1" type="ORF">GIB67_036076</name>
</gene>
<dbReference type="Proteomes" id="UP000541444">
    <property type="component" value="Unassembled WGS sequence"/>
</dbReference>